<dbReference type="Pfam" id="PF01323">
    <property type="entry name" value="DSBA"/>
    <property type="match status" value="1"/>
</dbReference>
<dbReference type="RefSeq" id="WP_116181997.1">
    <property type="nucleotide sequence ID" value="NZ_CP144375.1"/>
</dbReference>
<dbReference type="EMBL" id="QUNO01000034">
    <property type="protein sequence ID" value="REH26161.1"/>
    <property type="molecule type" value="Genomic_DNA"/>
</dbReference>
<name>A0A3E0GTI3_9PSEU</name>
<dbReference type="OrthoDB" id="9799122at2"/>
<dbReference type="SUPFAM" id="SSF52833">
    <property type="entry name" value="Thioredoxin-like"/>
    <property type="match status" value="1"/>
</dbReference>
<keyword evidence="2" id="KW-0413">Isomerase</keyword>
<evidence type="ECO:0000313" key="2">
    <source>
        <dbReference type="EMBL" id="REH26161.1"/>
    </source>
</evidence>
<sequence>MRIEIWSDVVCPWCYIAEARFTKALAEFPHRDQVEVVHRSFELDPGHDGTHVEPVQVFLQRRFGEQGPAMDEQVASRARREGLDYRTDRQVGSTLDAHRLLHWAKAQGRQQQLMSVLFEANFAKAETIFTQQALADLAGSAGLDPEQARGVLANPDAYLDAVRQDERAAAASGAQGVPFFVFDGHEALSGAQPLSAFRNALNAAWQKRVVDDLEEGAVCTPDGTCAGPARP</sequence>
<feature type="domain" description="DSBA-like thioredoxin" evidence="1">
    <location>
        <begin position="3"/>
        <end position="201"/>
    </location>
</feature>
<evidence type="ECO:0000313" key="3">
    <source>
        <dbReference type="Proteomes" id="UP000256269"/>
    </source>
</evidence>
<dbReference type="GO" id="GO:0016853">
    <property type="term" value="F:isomerase activity"/>
    <property type="evidence" value="ECO:0007669"/>
    <property type="project" value="UniProtKB-KW"/>
</dbReference>
<dbReference type="CDD" id="cd03024">
    <property type="entry name" value="DsbA_FrnE"/>
    <property type="match status" value="1"/>
</dbReference>
<gene>
    <name evidence="2" type="ORF">BCF44_13416</name>
</gene>
<dbReference type="GO" id="GO:0016491">
    <property type="term" value="F:oxidoreductase activity"/>
    <property type="evidence" value="ECO:0007669"/>
    <property type="project" value="InterPro"/>
</dbReference>
<accession>A0A3E0GTI3</accession>
<reference evidence="2 3" key="1">
    <citation type="submission" date="2018-08" db="EMBL/GenBank/DDBJ databases">
        <title>Genomic Encyclopedia of Archaeal and Bacterial Type Strains, Phase II (KMG-II): from individual species to whole genera.</title>
        <authorList>
            <person name="Goeker M."/>
        </authorList>
    </citation>
    <scope>NUCLEOTIDE SEQUENCE [LARGE SCALE GENOMIC DNA]</scope>
    <source>
        <strain evidence="2 3">DSM 45791</strain>
    </source>
</reference>
<comment type="caution">
    <text evidence="2">The sequence shown here is derived from an EMBL/GenBank/DDBJ whole genome shotgun (WGS) entry which is preliminary data.</text>
</comment>
<protein>
    <submittedName>
        <fullName evidence="2">Putative DsbA family dithiol-disulfide isomerase</fullName>
    </submittedName>
</protein>
<dbReference type="InterPro" id="IPR036249">
    <property type="entry name" value="Thioredoxin-like_sf"/>
</dbReference>
<proteinExistence type="predicted"/>
<keyword evidence="3" id="KW-1185">Reference proteome</keyword>
<dbReference type="Proteomes" id="UP000256269">
    <property type="component" value="Unassembled WGS sequence"/>
</dbReference>
<dbReference type="AlphaFoldDB" id="A0A3E0GTI3"/>
<evidence type="ECO:0000259" key="1">
    <source>
        <dbReference type="Pfam" id="PF01323"/>
    </source>
</evidence>
<dbReference type="PANTHER" id="PTHR13887">
    <property type="entry name" value="GLUTATHIONE S-TRANSFERASE KAPPA"/>
    <property type="match status" value="1"/>
</dbReference>
<dbReference type="Gene3D" id="3.40.30.10">
    <property type="entry name" value="Glutaredoxin"/>
    <property type="match status" value="1"/>
</dbReference>
<dbReference type="InterPro" id="IPR001853">
    <property type="entry name" value="DSBA-like_thioredoxin_dom"/>
</dbReference>
<organism evidence="2 3">
    <name type="scientific">Kutzneria buriramensis</name>
    <dbReference type="NCBI Taxonomy" id="1045776"/>
    <lineage>
        <taxon>Bacteria</taxon>
        <taxon>Bacillati</taxon>
        <taxon>Actinomycetota</taxon>
        <taxon>Actinomycetes</taxon>
        <taxon>Pseudonocardiales</taxon>
        <taxon>Pseudonocardiaceae</taxon>
        <taxon>Kutzneria</taxon>
    </lineage>
</organism>
<dbReference type="PANTHER" id="PTHR13887:SF41">
    <property type="entry name" value="THIOREDOXIN SUPERFAMILY PROTEIN"/>
    <property type="match status" value="1"/>
</dbReference>